<evidence type="ECO:0000313" key="8">
    <source>
        <dbReference type="EMBL" id="GJG28712.1"/>
    </source>
</evidence>
<comment type="caution">
    <text evidence="8">The sequence shown here is derived from an EMBL/GenBank/DDBJ whole genome shotgun (WGS) entry which is preliminary data.</text>
</comment>
<feature type="transmembrane region" description="Helical" evidence="6">
    <location>
        <begin position="35"/>
        <end position="52"/>
    </location>
</feature>
<accession>A0AA37HZ92</accession>
<protein>
    <submittedName>
        <fullName evidence="8">Chain-length determining protein</fullName>
    </submittedName>
</protein>
<dbReference type="InterPro" id="IPR050445">
    <property type="entry name" value="Bact_polysacc_biosynth/exp"/>
</dbReference>
<name>A0AA37HZ92_SEGBR</name>
<proteinExistence type="predicted"/>
<dbReference type="Proteomes" id="UP000887043">
    <property type="component" value="Unassembled WGS sequence"/>
</dbReference>
<feature type="domain" description="Polysaccharide chain length determinant N-terminal" evidence="7">
    <location>
        <begin position="19"/>
        <end position="76"/>
    </location>
</feature>
<dbReference type="PANTHER" id="PTHR32309">
    <property type="entry name" value="TYROSINE-PROTEIN KINASE"/>
    <property type="match status" value="1"/>
</dbReference>
<dbReference type="GO" id="GO:0004713">
    <property type="term" value="F:protein tyrosine kinase activity"/>
    <property type="evidence" value="ECO:0007669"/>
    <property type="project" value="TreeGrafter"/>
</dbReference>
<keyword evidence="5 6" id="KW-0472">Membrane</keyword>
<dbReference type="AlphaFoldDB" id="A0AA37HZ92"/>
<evidence type="ECO:0000256" key="1">
    <source>
        <dbReference type="ARBA" id="ARBA00004651"/>
    </source>
</evidence>
<dbReference type="Pfam" id="PF02706">
    <property type="entry name" value="Wzz"/>
    <property type="match status" value="1"/>
</dbReference>
<dbReference type="PANTHER" id="PTHR32309:SF13">
    <property type="entry name" value="FERRIC ENTEROBACTIN TRANSPORT PROTEIN FEPE"/>
    <property type="match status" value="1"/>
</dbReference>
<gene>
    <name evidence="8" type="ORF">PRRU23_24120</name>
</gene>
<evidence type="ECO:0000256" key="5">
    <source>
        <dbReference type="ARBA" id="ARBA00023136"/>
    </source>
</evidence>
<evidence type="ECO:0000313" key="9">
    <source>
        <dbReference type="Proteomes" id="UP000887043"/>
    </source>
</evidence>
<evidence type="ECO:0000256" key="4">
    <source>
        <dbReference type="ARBA" id="ARBA00022989"/>
    </source>
</evidence>
<evidence type="ECO:0000256" key="2">
    <source>
        <dbReference type="ARBA" id="ARBA00022475"/>
    </source>
</evidence>
<evidence type="ECO:0000259" key="7">
    <source>
        <dbReference type="Pfam" id="PF02706"/>
    </source>
</evidence>
<organism evidence="8 9">
    <name type="scientific">Segatella bryantii</name>
    <name type="common">Prevotella bryantii</name>
    <dbReference type="NCBI Taxonomy" id="77095"/>
    <lineage>
        <taxon>Bacteria</taxon>
        <taxon>Pseudomonadati</taxon>
        <taxon>Bacteroidota</taxon>
        <taxon>Bacteroidia</taxon>
        <taxon>Bacteroidales</taxon>
        <taxon>Prevotellaceae</taxon>
        <taxon>Segatella</taxon>
    </lineage>
</organism>
<reference evidence="8" key="1">
    <citation type="submission" date="2021-08" db="EMBL/GenBank/DDBJ databases">
        <title>Prevotella lacticifex sp. nov., isolated from rumen of cow.</title>
        <authorList>
            <person name="Shinkai T."/>
            <person name="Ikeyama N."/>
            <person name="Kumagai M."/>
            <person name="Ohmori H."/>
            <person name="Sakamoto M."/>
            <person name="Ohkuma M."/>
            <person name="Mitsumori M."/>
        </authorList>
    </citation>
    <scope>NUCLEOTIDE SEQUENCE</scope>
    <source>
        <strain evidence="8">DSM 11371</strain>
    </source>
</reference>
<dbReference type="RefSeq" id="WP_006281720.1">
    <property type="nucleotide sequence ID" value="NZ_BPTR01000001.1"/>
</dbReference>
<keyword evidence="3 6" id="KW-0812">Transmembrane</keyword>
<comment type="subcellular location">
    <subcellularLocation>
        <location evidence="1">Cell membrane</location>
        <topology evidence="1">Multi-pass membrane protein</topology>
    </subcellularLocation>
</comment>
<dbReference type="GO" id="GO:0005886">
    <property type="term" value="C:plasma membrane"/>
    <property type="evidence" value="ECO:0007669"/>
    <property type="project" value="UniProtKB-SubCell"/>
</dbReference>
<evidence type="ECO:0000256" key="6">
    <source>
        <dbReference type="SAM" id="Phobius"/>
    </source>
</evidence>
<dbReference type="EMBL" id="BPTR01000001">
    <property type="protein sequence ID" value="GJG28712.1"/>
    <property type="molecule type" value="Genomic_DNA"/>
</dbReference>
<keyword evidence="2" id="KW-1003">Cell membrane</keyword>
<sequence length="360" mass="40142">MNEDNNRNINPYEEEEESSIDFGAIFAALKKQIRLYLIIVPIFCVLGVAYALNQVNYYTSTVMLAPEASTGGASSMGGLASLAKRFGVSGRSSSSAQDVDAILPDLYPDLINSVDFKTKLFEVNVHHKDKNDNMPYYNYLLKYQKRGWIGELFGGPMDTIKVEPVNPFELTKKQDNIAKAIDKNVVCDVDSKTGVITITVTDQDAYIAACMADSVRGRLQRFITDYRTAKARRDLAYQTKLYKEAKRKYIDVRQKYIAYSDANQDIVLESVRSKLEDLENDMQLKYNSLTSLDQAVEAAQAKVQEFTPAFTTLQSATVPVKKAGPSRAKICAVFLLVGILMATGIALYKEDQIKPLLGLN</sequence>
<evidence type="ECO:0000256" key="3">
    <source>
        <dbReference type="ARBA" id="ARBA00022692"/>
    </source>
</evidence>
<dbReference type="InterPro" id="IPR003856">
    <property type="entry name" value="LPS_length_determ_N"/>
</dbReference>
<keyword evidence="4 6" id="KW-1133">Transmembrane helix</keyword>
<feature type="transmembrane region" description="Helical" evidence="6">
    <location>
        <begin position="330"/>
        <end position="348"/>
    </location>
</feature>